<dbReference type="Proteomes" id="UP000289821">
    <property type="component" value="Unassembled WGS sequence"/>
</dbReference>
<keyword evidence="1" id="KW-0472">Membrane</keyword>
<evidence type="ECO:0000256" key="1">
    <source>
        <dbReference type="SAM" id="Phobius"/>
    </source>
</evidence>
<organism evidence="2 3">
    <name type="scientific">Leeuwenhoekiella aestuarii</name>
    <dbReference type="NCBI Taxonomy" id="2249426"/>
    <lineage>
        <taxon>Bacteria</taxon>
        <taxon>Pseudomonadati</taxon>
        <taxon>Bacteroidota</taxon>
        <taxon>Flavobacteriia</taxon>
        <taxon>Flavobacteriales</taxon>
        <taxon>Flavobacteriaceae</taxon>
        <taxon>Leeuwenhoekiella</taxon>
    </lineage>
</organism>
<name>A0A4Q0NZC3_9FLAO</name>
<evidence type="ECO:0000313" key="2">
    <source>
        <dbReference type="EMBL" id="RXG17818.1"/>
    </source>
</evidence>
<keyword evidence="1" id="KW-1133">Transmembrane helix</keyword>
<feature type="transmembrane region" description="Helical" evidence="1">
    <location>
        <begin position="7"/>
        <end position="27"/>
    </location>
</feature>
<dbReference type="EMBL" id="QOVI01000001">
    <property type="protein sequence ID" value="RXG17818.1"/>
    <property type="molecule type" value="Genomic_DNA"/>
</dbReference>
<evidence type="ECO:0000313" key="3">
    <source>
        <dbReference type="Proteomes" id="UP000289821"/>
    </source>
</evidence>
<proteinExistence type="predicted"/>
<keyword evidence="3" id="KW-1185">Reference proteome</keyword>
<sequence length="61" mass="6754">MIKLSNTVKITGLISICLWIIGSIILFNEKNGRATMVLTAVIIIAGLYAQIIKERKVNSEH</sequence>
<comment type="caution">
    <text evidence="2">The sequence shown here is derived from an EMBL/GenBank/DDBJ whole genome shotgun (WGS) entry which is preliminary data.</text>
</comment>
<protein>
    <submittedName>
        <fullName evidence="2">Uncharacterized protein</fullName>
    </submittedName>
</protein>
<feature type="transmembrane region" description="Helical" evidence="1">
    <location>
        <begin position="33"/>
        <end position="52"/>
    </location>
</feature>
<reference evidence="2 3" key="1">
    <citation type="submission" date="2018-07" db="EMBL/GenBank/DDBJ databases">
        <title>Leeuwenhoekiella genomics.</title>
        <authorList>
            <person name="Tahon G."/>
            <person name="Willems A."/>
        </authorList>
    </citation>
    <scope>NUCLEOTIDE SEQUENCE [LARGE SCALE GENOMIC DNA]</scope>
    <source>
        <strain evidence="2 3">R-50232</strain>
    </source>
</reference>
<dbReference type="AlphaFoldDB" id="A0A4Q0NZC3"/>
<gene>
    <name evidence="2" type="ORF">DSM04_1012</name>
</gene>
<keyword evidence="1" id="KW-0812">Transmembrane</keyword>
<accession>A0A4Q0NZC3</accession>